<organism evidence="1 2">
    <name type="scientific">Kickxella alabastrina</name>
    <dbReference type="NCBI Taxonomy" id="61397"/>
    <lineage>
        <taxon>Eukaryota</taxon>
        <taxon>Fungi</taxon>
        <taxon>Fungi incertae sedis</taxon>
        <taxon>Zoopagomycota</taxon>
        <taxon>Kickxellomycotina</taxon>
        <taxon>Kickxellomycetes</taxon>
        <taxon>Kickxellales</taxon>
        <taxon>Kickxellaceae</taxon>
        <taxon>Kickxella</taxon>
    </lineage>
</organism>
<gene>
    <name evidence="1" type="ORF">LPJ66_004943</name>
</gene>
<protein>
    <submittedName>
        <fullName evidence="1">Uncharacterized protein</fullName>
    </submittedName>
</protein>
<evidence type="ECO:0000313" key="2">
    <source>
        <dbReference type="Proteomes" id="UP001150581"/>
    </source>
</evidence>
<dbReference type="Proteomes" id="UP001150581">
    <property type="component" value="Unassembled WGS sequence"/>
</dbReference>
<evidence type="ECO:0000313" key="1">
    <source>
        <dbReference type="EMBL" id="KAJ1894845.1"/>
    </source>
</evidence>
<reference evidence="1" key="1">
    <citation type="submission" date="2022-07" db="EMBL/GenBank/DDBJ databases">
        <title>Phylogenomic reconstructions and comparative analyses of Kickxellomycotina fungi.</title>
        <authorList>
            <person name="Reynolds N.K."/>
            <person name="Stajich J.E."/>
            <person name="Barry K."/>
            <person name="Grigoriev I.V."/>
            <person name="Crous P."/>
            <person name="Smith M.E."/>
        </authorList>
    </citation>
    <scope>NUCLEOTIDE SEQUENCE</scope>
    <source>
        <strain evidence="1">Benny 63K</strain>
    </source>
</reference>
<comment type="caution">
    <text evidence="1">The sequence shown here is derived from an EMBL/GenBank/DDBJ whole genome shotgun (WGS) entry which is preliminary data.</text>
</comment>
<keyword evidence="2" id="KW-1185">Reference proteome</keyword>
<dbReference type="EMBL" id="JANBPG010000639">
    <property type="protein sequence ID" value="KAJ1894845.1"/>
    <property type="molecule type" value="Genomic_DNA"/>
</dbReference>
<proteinExistence type="predicted"/>
<sequence>MSGAMSKQSAARKMTELLKLQTDLPPGITCTPIGDSIDHYTARIAGPPETPYEAGQFHIAISLPDNYPIEPPSMKFTTRIYHPNIDDHGNICLDVLKTGKKGGWNPAWTLGKVLLSLSALLGSPNPDDPLMPEIAEQMVANYSAFVTAAREWTAKYAAPVDGDGGGGGDGGGDGDSDGDNDNDNDNDNNGDQGNGAVSPDSVISMDLKDTAVLGKRKLGLSRKPSSASPGPSLSSLLPPVSSGKLPGASGIRRLGLSRSRNTAAKNMPPNPAAAKAPSSLTVSSSQAESVDLTSDDNAADEMRFLAVDNKPAKRSKSLTLSQILASSSQNRPPKPPTPLGSKRKKRGSVAMTVPVATAALVKGMEEEEACVETQMERMEKGASLDSLKTEQSNIDYDCLLSADELYTTSADMSIPESPLQMSSLQMISSIPNCNSGHLAFQSILDTAALVEREVVGPLFGSDSIVDGGG</sequence>
<name>A0ACC1ILX8_9FUNG</name>
<accession>A0ACC1ILX8</accession>